<dbReference type="GO" id="GO:0003755">
    <property type="term" value="F:peptidyl-prolyl cis-trans isomerase activity"/>
    <property type="evidence" value="ECO:0007669"/>
    <property type="project" value="InterPro"/>
</dbReference>
<evidence type="ECO:0000256" key="1">
    <source>
        <dbReference type="ARBA" id="ARBA00004382"/>
    </source>
</evidence>
<dbReference type="GO" id="GO:0005886">
    <property type="term" value="C:plasma membrane"/>
    <property type="evidence" value="ECO:0007669"/>
    <property type="project" value="UniProtKB-SubCell"/>
</dbReference>
<dbReference type="PANTHER" id="PTHR47529:SF1">
    <property type="entry name" value="PERIPLASMIC CHAPERONE PPID"/>
    <property type="match status" value="1"/>
</dbReference>
<reference evidence="9 10" key="1">
    <citation type="submission" date="2016-09" db="EMBL/GenBank/DDBJ databases">
        <title>Acidihalobacter prosperus V6 (DSM14174).</title>
        <authorList>
            <person name="Khaleque H.N."/>
            <person name="Ramsay J.P."/>
            <person name="Murphy R.J.T."/>
            <person name="Kaksonen A.H."/>
            <person name="Boxall N.J."/>
            <person name="Watkin E.L.J."/>
        </authorList>
    </citation>
    <scope>NUCLEOTIDE SEQUENCE [LARGE SCALE GENOMIC DNA]</scope>
    <source>
        <strain evidence="9 10">V6</strain>
    </source>
</reference>
<evidence type="ECO:0000256" key="3">
    <source>
        <dbReference type="ARBA" id="ARBA00022519"/>
    </source>
</evidence>
<dbReference type="SUPFAM" id="SSF54534">
    <property type="entry name" value="FKBP-like"/>
    <property type="match status" value="1"/>
</dbReference>
<keyword evidence="2" id="KW-1003">Cell membrane</keyword>
<keyword evidence="10" id="KW-1185">Reference proteome</keyword>
<dbReference type="AlphaFoldDB" id="A0A1D8K8R3"/>
<keyword evidence="3" id="KW-0997">Cell inner membrane</keyword>
<proteinExistence type="predicted"/>
<accession>A0A1D8K8R3</accession>
<evidence type="ECO:0000256" key="6">
    <source>
        <dbReference type="ARBA" id="ARBA00040743"/>
    </source>
</evidence>
<dbReference type="InterPro" id="IPR046357">
    <property type="entry name" value="PPIase_dom_sf"/>
</dbReference>
<sequence>MKLRLGSVKINNVGERTDFPNVIEKALYKLKVGSISNPVEYDGKWYVLKLNSILTYDYLKYNKVKDLVQKDYLAEASKTQYENSIQRLSELAYEHPGSLQAASKALDLKIKQTGWFEKTGGSGIATNPKVVKAAFTKAVLDEGANSSLIELGAGDAVVIRVTGKKLPTVKPLTEVEDKINGLLVRRYATDEASKLAKNIEKDLTNGQSAQLVASKYQLRYRNLGWVRRDASIVPNAILNAAFKLGTPSSSDKPLVTATSLGAGNYAVVEVNKVRLPDDNAAQSKSTTAPTKNVLAQQLKNQMAVVLQALQESTEIKIYPSNLNY</sequence>
<evidence type="ECO:0000256" key="4">
    <source>
        <dbReference type="ARBA" id="ARBA00023136"/>
    </source>
</evidence>
<dbReference type="EMBL" id="CP017448">
    <property type="protein sequence ID" value="AOV17346.1"/>
    <property type="molecule type" value="Genomic_DNA"/>
</dbReference>
<dbReference type="InterPro" id="IPR000297">
    <property type="entry name" value="PPIase_PpiC"/>
</dbReference>
<evidence type="ECO:0000259" key="8">
    <source>
        <dbReference type="Pfam" id="PF13145"/>
    </source>
</evidence>
<evidence type="ECO:0000313" key="9">
    <source>
        <dbReference type="EMBL" id="AOV17346.1"/>
    </source>
</evidence>
<evidence type="ECO:0000256" key="2">
    <source>
        <dbReference type="ARBA" id="ARBA00022475"/>
    </source>
</evidence>
<name>A0A1D8K8R3_9GAMM</name>
<dbReference type="InterPro" id="IPR052029">
    <property type="entry name" value="PpiD_chaperone"/>
</dbReference>
<keyword evidence="4" id="KW-0472">Membrane</keyword>
<dbReference type="Proteomes" id="UP000095342">
    <property type="component" value="Chromosome"/>
</dbReference>
<dbReference type="Pfam" id="PF13145">
    <property type="entry name" value="Rotamase_2"/>
    <property type="match status" value="1"/>
</dbReference>
<evidence type="ECO:0000256" key="5">
    <source>
        <dbReference type="ARBA" id="ARBA00023186"/>
    </source>
</evidence>
<dbReference type="PANTHER" id="PTHR47529">
    <property type="entry name" value="PEPTIDYL-PROLYL CIS-TRANS ISOMERASE D"/>
    <property type="match status" value="1"/>
</dbReference>
<organism evidence="9 10">
    <name type="scientific">Acidihalobacter aeolianus</name>
    <dbReference type="NCBI Taxonomy" id="2792603"/>
    <lineage>
        <taxon>Bacteria</taxon>
        <taxon>Pseudomonadati</taxon>
        <taxon>Pseudomonadota</taxon>
        <taxon>Gammaproteobacteria</taxon>
        <taxon>Chromatiales</taxon>
        <taxon>Ectothiorhodospiraceae</taxon>
        <taxon>Acidihalobacter</taxon>
    </lineage>
</organism>
<evidence type="ECO:0000313" key="10">
    <source>
        <dbReference type="Proteomes" id="UP000095342"/>
    </source>
</evidence>
<evidence type="ECO:0000256" key="7">
    <source>
        <dbReference type="ARBA" id="ARBA00042775"/>
    </source>
</evidence>
<protein>
    <recommendedName>
        <fullName evidence="6">Periplasmic chaperone PpiD</fullName>
    </recommendedName>
    <alternativeName>
        <fullName evidence="7">Periplasmic folding chaperone</fullName>
    </alternativeName>
</protein>
<comment type="subcellular location">
    <subcellularLocation>
        <location evidence="1">Cell inner membrane</location>
        <topology evidence="1">Single-pass type II membrane protein</topology>
        <orientation evidence="1">Periplasmic side</orientation>
    </subcellularLocation>
</comment>
<dbReference type="KEGG" id="aaeo:BJI67_09980"/>
<feature type="domain" description="PpiC" evidence="8">
    <location>
        <begin position="16"/>
        <end position="66"/>
    </location>
</feature>
<keyword evidence="5" id="KW-0143">Chaperone</keyword>
<dbReference type="Gene3D" id="3.10.50.40">
    <property type="match status" value="1"/>
</dbReference>
<gene>
    <name evidence="9" type="ORF">BJI67_09980</name>
</gene>